<gene>
    <name evidence="3" type="ORF">BU16DRAFT_557925</name>
</gene>
<keyword evidence="4" id="KW-1185">Reference proteome</keyword>
<feature type="transmembrane region" description="Helical" evidence="2">
    <location>
        <begin position="31"/>
        <end position="52"/>
    </location>
</feature>
<feature type="region of interest" description="Disordered" evidence="1">
    <location>
        <begin position="1"/>
        <end position="28"/>
    </location>
</feature>
<dbReference type="EMBL" id="MU004184">
    <property type="protein sequence ID" value="KAF2499610.1"/>
    <property type="molecule type" value="Genomic_DNA"/>
</dbReference>
<feature type="transmembrane region" description="Helical" evidence="2">
    <location>
        <begin position="72"/>
        <end position="90"/>
    </location>
</feature>
<evidence type="ECO:0000256" key="2">
    <source>
        <dbReference type="SAM" id="Phobius"/>
    </source>
</evidence>
<evidence type="ECO:0000313" key="3">
    <source>
        <dbReference type="EMBL" id="KAF2499610.1"/>
    </source>
</evidence>
<accession>A0A6A6R6W0</accession>
<proteinExistence type="predicted"/>
<reference evidence="3" key="1">
    <citation type="journal article" date="2020" name="Stud. Mycol.">
        <title>101 Dothideomycetes genomes: a test case for predicting lifestyles and emergence of pathogens.</title>
        <authorList>
            <person name="Haridas S."/>
            <person name="Albert R."/>
            <person name="Binder M."/>
            <person name="Bloem J."/>
            <person name="Labutti K."/>
            <person name="Salamov A."/>
            <person name="Andreopoulos B."/>
            <person name="Baker S."/>
            <person name="Barry K."/>
            <person name="Bills G."/>
            <person name="Bluhm B."/>
            <person name="Cannon C."/>
            <person name="Castanera R."/>
            <person name="Culley D."/>
            <person name="Daum C."/>
            <person name="Ezra D."/>
            <person name="Gonzalez J."/>
            <person name="Henrissat B."/>
            <person name="Kuo A."/>
            <person name="Liang C."/>
            <person name="Lipzen A."/>
            <person name="Lutzoni F."/>
            <person name="Magnuson J."/>
            <person name="Mondo S."/>
            <person name="Nolan M."/>
            <person name="Ohm R."/>
            <person name="Pangilinan J."/>
            <person name="Park H.-J."/>
            <person name="Ramirez L."/>
            <person name="Alfaro M."/>
            <person name="Sun H."/>
            <person name="Tritt A."/>
            <person name="Yoshinaga Y."/>
            <person name="Zwiers L.-H."/>
            <person name="Turgeon B."/>
            <person name="Goodwin S."/>
            <person name="Spatafora J."/>
            <person name="Crous P."/>
            <person name="Grigoriev I."/>
        </authorList>
    </citation>
    <scope>NUCLEOTIDE SEQUENCE</scope>
    <source>
        <strain evidence="3">CBS 269.34</strain>
    </source>
</reference>
<sequence length="131" mass="14149">MASARTISKTSRKVSIATSPRPHPSSDRPSGVVYFWAALGVGIVALFINNVVRWSLSEDFVRSDPGPDPYPYLAILRGTEALSCTIFILLGTRTLILPWLRTGVPSLDGKLFLGGVSASTLDILFAVFQPT</sequence>
<protein>
    <submittedName>
        <fullName evidence="3">Uncharacterized protein</fullName>
    </submittedName>
</protein>
<name>A0A6A6R6W0_9PEZI</name>
<dbReference type="AlphaFoldDB" id="A0A6A6R6W0"/>
<keyword evidence="2" id="KW-1133">Transmembrane helix</keyword>
<evidence type="ECO:0000313" key="4">
    <source>
        <dbReference type="Proteomes" id="UP000799750"/>
    </source>
</evidence>
<dbReference type="Proteomes" id="UP000799750">
    <property type="component" value="Unassembled WGS sequence"/>
</dbReference>
<keyword evidence="2" id="KW-0472">Membrane</keyword>
<organism evidence="3 4">
    <name type="scientific">Lophium mytilinum</name>
    <dbReference type="NCBI Taxonomy" id="390894"/>
    <lineage>
        <taxon>Eukaryota</taxon>
        <taxon>Fungi</taxon>
        <taxon>Dikarya</taxon>
        <taxon>Ascomycota</taxon>
        <taxon>Pezizomycotina</taxon>
        <taxon>Dothideomycetes</taxon>
        <taxon>Pleosporomycetidae</taxon>
        <taxon>Mytilinidiales</taxon>
        <taxon>Mytilinidiaceae</taxon>
        <taxon>Lophium</taxon>
    </lineage>
</organism>
<evidence type="ECO:0000256" key="1">
    <source>
        <dbReference type="SAM" id="MobiDB-lite"/>
    </source>
</evidence>
<keyword evidence="2" id="KW-0812">Transmembrane</keyword>